<organism evidence="1 2">
    <name type="scientific">Batillaria attramentaria</name>
    <dbReference type="NCBI Taxonomy" id="370345"/>
    <lineage>
        <taxon>Eukaryota</taxon>
        <taxon>Metazoa</taxon>
        <taxon>Spiralia</taxon>
        <taxon>Lophotrochozoa</taxon>
        <taxon>Mollusca</taxon>
        <taxon>Gastropoda</taxon>
        <taxon>Caenogastropoda</taxon>
        <taxon>Sorbeoconcha</taxon>
        <taxon>Cerithioidea</taxon>
        <taxon>Batillariidae</taxon>
        <taxon>Batillaria</taxon>
    </lineage>
</organism>
<evidence type="ECO:0000313" key="2">
    <source>
        <dbReference type="Proteomes" id="UP001519460"/>
    </source>
</evidence>
<sequence length="211" mass="22993">EGLGCFKCTSINHSNPECEDTFNNTDRFWEPDCWGTRKNRMGSFPGTQCIKMIAEDEVVLRACVLEKDLPRGRQIELGFPSLLGKQMTKLLAMTEQLAKFGSSSAATRVPAMFAYKESRFPVGVLFYLEGFAVVVRNCVVDDGGTNSETEIGRLTHCGWMRTIKYLGKRMSGCILACDTDGCNSASLPVIDALVVLVCGVVSLLVTSGLAA</sequence>
<reference evidence="1 2" key="1">
    <citation type="journal article" date="2023" name="Sci. Data">
        <title>Genome assembly of the Korean intertidal mud-creeper Batillaria attramentaria.</title>
        <authorList>
            <person name="Patra A.K."/>
            <person name="Ho P.T."/>
            <person name="Jun S."/>
            <person name="Lee S.J."/>
            <person name="Kim Y."/>
            <person name="Won Y.J."/>
        </authorList>
    </citation>
    <scope>NUCLEOTIDE SEQUENCE [LARGE SCALE GENOMIC DNA]</scope>
    <source>
        <strain evidence="1">Wonlab-2016</strain>
    </source>
</reference>
<dbReference type="PANTHER" id="PTHR38332">
    <property type="entry name" value="PROTEIN CBG11604"/>
    <property type="match status" value="1"/>
</dbReference>
<dbReference type="AlphaFoldDB" id="A0ABD0LG48"/>
<accession>A0ABD0LG48</accession>
<evidence type="ECO:0000313" key="1">
    <source>
        <dbReference type="EMBL" id="KAK7498454.1"/>
    </source>
</evidence>
<gene>
    <name evidence="1" type="ORF">BaRGS_00010408</name>
</gene>
<proteinExistence type="predicted"/>
<protein>
    <recommendedName>
        <fullName evidence="3">Protein sleepless</fullName>
    </recommendedName>
</protein>
<dbReference type="Proteomes" id="UP001519460">
    <property type="component" value="Unassembled WGS sequence"/>
</dbReference>
<dbReference type="EMBL" id="JACVVK020000051">
    <property type="protein sequence ID" value="KAK7498454.1"/>
    <property type="molecule type" value="Genomic_DNA"/>
</dbReference>
<feature type="non-terminal residue" evidence="1">
    <location>
        <position position="1"/>
    </location>
</feature>
<dbReference type="PANTHER" id="PTHR38332:SF1">
    <property type="entry name" value="RE49668P"/>
    <property type="match status" value="1"/>
</dbReference>
<keyword evidence="2" id="KW-1185">Reference proteome</keyword>
<comment type="caution">
    <text evidence="1">The sequence shown here is derived from an EMBL/GenBank/DDBJ whole genome shotgun (WGS) entry which is preliminary data.</text>
</comment>
<evidence type="ECO:0008006" key="3">
    <source>
        <dbReference type="Google" id="ProtNLM"/>
    </source>
</evidence>
<name>A0ABD0LG48_9CAEN</name>